<feature type="compositionally biased region" description="Basic and acidic residues" evidence="1">
    <location>
        <begin position="203"/>
        <end position="213"/>
    </location>
</feature>
<feature type="compositionally biased region" description="Low complexity" evidence="1">
    <location>
        <begin position="183"/>
        <end position="195"/>
    </location>
</feature>
<protein>
    <submittedName>
        <fullName evidence="2">DnaJ domain, Chaperone J-domain superfamily</fullName>
    </submittedName>
</protein>
<dbReference type="PRINTS" id="PR01217">
    <property type="entry name" value="PRICHEXTENSN"/>
</dbReference>
<evidence type="ECO:0000256" key="1">
    <source>
        <dbReference type="SAM" id="MobiDB-lite"/>
    </source>
</evidence>
<organism evidence="2 3">
    <name type="scientific">Septoria linicola</name>
    <dbReference type="NCBI Taxonomy" id="215465"/>
    <lineage>
        <taxon>Eukaryota</taxon>
        <taxon>Fungi</taxon>
        <taxon>Dikarya</taxon>
        <taxon>Ascomycota</taxon>
        <taxon>Pezizomycotina</taxon>
        <taxon>Dothideomycetes</taxon>
        <taxon>Dothideomycetidae</taxon>
        <taxon>Mycosphaerellales</taxon>
        <taxon>Mycosphaerellaceae</taxon>
        <taxon>Septoria</taxon>
    </lineage>
</organism>
<dbReference type="Proteomes" id="UP001056384">
    <property type="component" value="Chromosome 12"/>
</dbReference>
<gene>
    <name evidence="2" type="ORF">Slin15195_G125700</name>
</gene>
<dbReference type="InterPro" id="IPR036869">
    <property type="entry name" value="J_dom_sf"/>
</dbReference>
<keyword evidence="3" id="KW-1185">Reference proteome</keyword>
<dbReference type="OrthoDB" id="10250354at2759"/>
<accession>A0A9Q9EPY2</accession>
<dbReference type="InterPro" id="IPR001623">
    <property type="entry name" value="DnaJ_domain"/>
</dbReference>
<evidence type="ECO:0000313" key="3">
    <source>
        <dbReference type="Proteomes" id="UP001056384"/>
    </source>
</evidence>
<sequence>MPSTSALSAAGLNMCELRQIIKLDREASNELQTRIDIVRKDIRNGERLPEKTVEMMESLNKDMTRDLVQRIEKIEDQGVLTTTDRELLQALNAQLATCDRSGMQLAELRDLEQELDRRRRRDSVYKDPLPLGGTPRKPSRASTLYTPAEVPHTYSVNASPSFPPPPPYTASHSPNFTNASFTPPSSSSPRSSNPSLERTNSQNDRRKSMERGRQAFYMAPTPSAGSTFMAPPSPPVTYGSAPTKPYVPSQHSPTSSRSVPPPSPPIGTPTFVPPESIRRNSQRTTSGPGVGEYQFYSYADYDSDDEDIHAEWSKTDWPLLYRILDIDPSTDPDVLLLLAKRQLERLSLRHNPGRFPDDPDAPTRWASDSMQLCEILADKFQIAINKAYDVLTHPERKRYYDMYGREPEEVERINLEELRIS</sequence>
<proteinExistence type="predicted"/>
<dbReference type="SUPFAM" id="SSF46565">
    <property type="entry name" value="Chaperone J-domain"/>
    <property type="match status" value="1"/>
</dbReference>
<dbReference type="Gene3D" id="1.10.287.110">
    <property type="entry name" value="DnaJ domain"/>
    <property type="match status" value="1"/>
</dbReference>
<dbReference type="EMBL" id="CP099429">
    <property type="protein sequence ID" value="USW59251.1"/>
    <property type="molecule type" value="Genomic_DNA"/>
</dbReference>
<reference evidence="2" key="1">
    <citation type="submission" date="2022-06" db="EMBL/GenBank/DDBJ databases">
        <title>Complete genome sequences of two strains of the flax pathogen Septoria linicola.</title>
        <authorList>
            <person name="Lapalu N."/>
            <person name="Simon A."/>
            <person name="Demenou B."/>
            <person name="Paumier D."/>
            <person name="Guillot M.-P."/>
            <person name="Gout L."/>
            <person name="Valade R."/>
        </authorList>
    </citation>
    <scope>NUCLEOTIDE SEQUENCE</scope>
    <source>
        <strain evidence="2">SE15195</strain>
    </source>
</reference>
<evidence type="ECO:0000313" key="2">
    <source>
        <dbReference type="EMBL" id="USW59251.1"/>
    </source>
</evidence>
<feature type="region of interest" description="Disordered" evidence="1">
    <location>
        <begin position="156"/>
        <end position="289"/>
    </location>
</feature>
<feature type="region of interest" description="Disordered" evidence="1">
    <location>
        <begin position="116"/>
        <end position="143"/>
    </location>
</feature>
<feature type="compositionally biased region" description="Basic and acidic residues" evidence="1">
    <location>
        <begin position="116"/>
        <end position="125"/>
    </location>
</feature>
<name>A0A9Q9EPY2_9PEZI</name>
<dbReference type="CDD" id="cd06257">
    <property type="entry name" value="DnaJ"/>
    <property type="match status" value="1"/>
</dbReference>
<dbReference type="AlphaFoldDB" id="A0A9Q9EPY2"/>